<accession>A0A5B7DY20</accession>
<comment type="caution">
    <text evidence="1">The sequence shown here is derived from an EMBL/GenBank/DDBJ whole genome shotgun (WGS) entry which is preliminary data.</text>
</comment>
<evidence type="ECO:0000313" key="2">
    <source>
        <dbReference type="Proteomes" id="UP000324222"/>
    </source>
</evidence>
<dbReference type="AlphaFoldDB" id="A0A5B7DY20"/>
<gene>
    <name evidence="1" type="ORF">E2C01_019136</name>
</gene>
<reference evidence="1 2" key="1">
    <citation type="submission" date="2019-05" db="EMBL/GenBank/DDBJ databases">
        <title>Another draft genome of Portunus trituberculatus and its Hox gene families provides insights of decapod evolution.</title>
        <authorList>
            <person name="Jeong J.-H."/>
            <person name="Song I."/>
            <person name="Kim S."/>
            <person name="Choi T."/>
            <person name="Kim D."/>
            <person name="Ryu S."/>
            <person name="Kim W."/>
        </authorList>
    </citation>
    <scope>NUCLEOTIDE SEQUENCE [LARGE SCALE GENOMIC DNA]</scope>
    <source>
        <tissue evidence="1">Muscle</tissue>
    </source>
</reference>
<dbReference type="EMBL" id="VSRR010001541">
    <property type="protein sequence ID" value="MPC26009.1"/>
    <property type="molecule type" value="Genomic_DNA"/>
</dbReference>
<dbReference type="Proteomes" id="UP000324222">
    <property type="component" value="Unassembled WGS sequence"/>
</dbReference>
<proteinExistence type="predicted"/>
<protein>
    <submittedName>
        <fullName evidence="1">Uncharacterized protein</fullName>
    </submittedName>
</protein>
<evidence type="ECO:0000313" key="1">
    <source>
        <dbReference type="EMBL" id="MPC26009.1"/>
    </source>
</evidence>
<name>A0A5B7DY20_PORTR</name>
<keyword evidence="2" id="KW-1185">Reference proteome</keyword>
<organism evidence="1 2">
    <name type="scientific">Portunus trituberculatus</name>
    <name type="common">Swimming crab</name>
    <name type="synonym">Neptunus trituberculatus</name>
    <dbReference type="NCBI Taxonomy" id="210409"/>
    <lineage>
        <taxon>Eukaryota</taxon>
        <taxon>Metazoa</taxon>
        <taxon>Ecdysozoa</taxon>
        <taxon>Arthropoda</taxon>
        <taxon>Crustacea</taxon>
        <taxon>Multicrustacea</taxon>
        <taxon>Malacostraca</taxon>
        <taxon>Eumalacostraca</taxon>
        <taxon>Eucarida</taxon>
        <taxon>Decapoda</taxon>
        <taxon>Pleocyemata</taxon>
        <taxon>Brachyura</taxon>
        <taxon>Eubrachyura</taxon>
        <taxon>Portunoidea</taxon>
        <taxon>Portunidae</taxon>
        <taxon>Portuninae</taxon>
        <taxon>Portunus</taxon>
    </lineage>
</organism>
<sequence length="113" mass="12408">MAALLSRDLPAALPGHHYALRCSGKSLTSSRQSIEERRQLTCCGGLPENSPSVPLTHYQRARPSSAVSAYVARWQHCTAKAMLSSATLRWLVAFSEQVVRVEICIVRAVLLSM</sequence>